<evidence type="ECO:0000256" key="1">
    <source>
        <dbReference type="ARBA" id="ARBA00000085"/>
    </source>
</evidence>
<dbReference type="InterPro" id="IPR005467">
    <property type="entry name" value="His_kinase_dom"/>
</dbReference>
<evidence type="ECO:0000256" key="2">
    <source>
        <dbReference type="ARBA" id="ARBA00004651"/>
    </source>
</evidence>
<evidence type="ECO:0000256" key="9">
    <source>
        <dbReference type="ARBA" id="ARBA00022840"/>
    </source>
</evidence>
<keyword evidence="5" id="KW-0597">Phosphoprotein</keyword>
<gene>
    <name evidence="13" type="ORF">HG263_13030</name>
</gene>
<dbReference type="PROSITE" id="PS50109">
    <property type="entry name" value="HIS_KIN"/>
    <property type="match status" value="1"/>
</dbReference>
<dbReference type="PROSITE" id="PS50885">
    <property type="entry name" value="HAMP"/>
    <property type="match status" value="1"/>
</dbReference>
<dbReference type="CDD" id="cd00082">
    <property type="entry name" value="HisKA"/>
    <property type="match status" value="1"/>
</dbReference>
<dbReference type="Proteomes" id="UP000586305">
    <property type="component" value="Unassembled WGS sequence"/>
</dbReference>
<comment type="catalytic activity">
    <reaction evidence="1">
        <text>ATP + protein L-histidine = ADP + protein N-phospho-L-histidine.</text>
        <dbReference type="EC" id="2.7.13.3"/>
    </reaction>
</comment>
<dbReference type="SMART" id="SM00388">
    <property type="entry name" value="HisKA"/>
    <property type="match status" value="1"/>
</dbReference>
<feature type="transmembrane region" description="Helical" evidence="10">
    <location>
        <begin position="136"/>
        <end position="159"/>
    </location>
</feature>
<evidence type="ECO:0000256" key="7">
    <source>
        <dbReference type="ARBA" id="ARBA00022741"/>
    </source>
</evidence>
<evidence type="ECO:0000313" key="14">
    <source>
        <dbReference type="Proteomes" id="UP000586305"/>
    </source>
</evidence>
<evidence type="ECO:0000256" key="10">
    <source>
        <dbReference type="SAM" id="Phobius"/>
    </source>
</evidence>
<dbReference type="PANTHER" id="PTHR44936">
    <property type="entry name" value="SENSOR PROTEIN CREC"/>
    <property type="match status" value="1"/>
</dbReference>
<dbReference type="PRINTS" id="PR00344">
    <property type="entry name" value="BCTRLSENSOR"/>
</dbReference>
<keyword evidence="14" id="KW-1185">Reference proteome</keyword>
<comment type="caution">
    <text evidence="13">The sequence shown here is derived from an EMBL/GenBank/DDBJ whole genome shotgun (WGS) entry which is preliminary data.</text>
</comment>
<evidence type="ECO:0000256" key="6">
    <source>
        <dbReference type="ARBA" id="ARBA00022679"/>
    </source>
</evidence>
<evidence type="ECO:0000256" key="8">
    <source>
        <dbReference type="ARBA" id="ARBA00022777"/>
    </source>
</evidence>
<dbReference type="SUPFAM" id="SSF55874">
    <property type="entry name" value="ATPase domain of HSP90 chaperone/DNA topoisomerase II/histidine kinase"/>
    <property type="match status" value="1"/>
</dbReference>
<dbReference type="CDD" id="cd06225">
    <property type="entry name" value="HAMP"/>
    <property type="match status" value="1"/>
</dbReference>
<dbReference type="InterPro" id="IPR003594">
    <property type="entry name" value="HATPase_dom"/>
</dbReference>
<dbReference type="Pfam" id="PF02518">
    <property type="entry name" value="HATPase_c"/>
    <property type="match status" value="1"/>
</dbReference>
<protein>
    <recommendedName>
        <fullName evidence="3">histidine kinase</fullName>
        <ecNumber evidence="3">2.7.13.3</ecNumber>
    </recommendedName>
</protein>
<feature type="domain" description="Histidine kinase" evidence="11">
    <location>
        <begin position="215"/>
        <end position="421"/>
    </location>
</feature>
<dbReference type="Gene3D" id="3.30.565.10">
    <property type="entry name" value="Histidine kinase-like ATPase, C-terminal domain"/>
    <property type="match status" value="1"/>
</dbReference>
<keyword evidence="4" id="KW-1003">Cell membrane</keyword>
<dbReference type="InterPro" id="IPR036097">
    <property type="entry name" value="HisK_dim/P_sf"/>
</dbReference>
<evidence type="ECO:0000256" key="5">
    <source>
        <dbReference type="ARBA" id="ARBA00022553"/>
    </source>
</evidence>
<keyword evidence="10" id="KW-0472">Membrane</keyword>
<dbReference type="GO" id="GO:0005524">
    <property type="term" value="F:ATP binding"/>
    <property type="evidence" value="ECO:0007669"/>
    <property type="project" value="UniProtKB-KW"/>
</dbReference>
<keyword evidence="9" id="KW-0067">ATP-binding</keyword>
<dbReference type="InterPro" id="IPR050980">
    <property type="entry name" value="2C_sensor_his_kinase"/>
</dbReference>
<dbReference type="Pfam" id="PF00512">
    <property type="entry name" value="HisKA"/>
    <property type="match status" value="1"/>
</dbReference>
<feature type="domain" description="HAMP" evidence="12">
    <location>
        <begin position="155"/>
        <end position="207"/>
    </location>
</feature>
<dbReference type="AlphaFoldDB" id="A0A849VHX8"/>
<dbReference type="Gene3D" id="1.10.287.130">
    <property type="match status" value="1"/>
</dbReference>
<keyword evidence="7" id="KW-0547">Nucleotide-binding</keyword>
<sequence>MWRFVVALLIFTLIGSIGLGKLFDALNEHSQQNQEIGQQQSLASQAQLTQIALQQLSAQQQLSFLNQAQQQLPNFEFAIHALTDYPLPQALLSELKVKPTLVLETQQHLQAYALLSNNQVLIINTLKEQFDESTNLLMTMSFYAALMTLILLFLAPFILRLRRLSVATAALGKGDLSQRVPVGSVWYLKALETDFNAMATRIEALMNDIKLLASGLSHELRTPLARVRMGLDTLVESDDETLSADYEQRINANLDTMEDLVNQLLSFARLQYTLEDTPKAAIDLNLVVQAIEHKLASPILSVHYSASPAIIWADKHYLTMCINNLLANALNYCQQRVTIHIECSEQAIRVSIADDGAGIPPAERDNIFKPFVRLNKQSQQGYGVGLAFVERIVSWLNGKITVTECPILKGAQFTLQFNTSK</sequence>
<proteinExistence type="predicted"/>
<dbReference type="InterPro" id="IPR004358">
    <property type="entry name" value="Sig_transdc_His_kin-like_C"/>
</dbReference>
<accession>A0A849VHX8</accession>
<dbReference type="GO" id="GO:0005886">
    <property type="term" value="C:plasma membrane"/>
    <property type="evidence" value="ECO:0007669"/>
    <property type="project" value="UniProtKB-SubCell"/>
</dbReference>
<dbReference type="InterPro" id="IPR036890">
    <property type="entry name" value="HATPase_C_sf"/>
</dbReference>
<evidence type="ECO:0000256" key="4">
    <source>
        <dbReference type="ARBA" id="ARBA00022475"/>
    </source>
</evidence>
<evidence type="ECO:0000256" key="3">
    <source>
        <dbReference type="ARBA" id="ARBA00012438"/>
    </source>
</evidence>
<dbReference type="GO" id="GO:0000155">
    <property type="term" value="F:phosphorelay sensor kinase activity"/>
    <property type="evidence" value="ECO:0007669"/>
    <property type="project" value="InterPro"/>
</dbReference>
<name>A0A849VHX8_9GAMM</name>
<dbReference type="RefSeq" id="WP_171626519.1">
    <property type="nucleotide sequence ID" value="NZ_JABBPG010000005.1"/>
</dbReference>
<dbReference type="EMBL" id="JABBPG010000005">
    <property type="protein sequence ID" value="NOU51454.1"/>
    <property type="molecule type" value="Genomic_DNA"/>
</dbReference>
<keyword evidence="10" id="KW-1133">Transmembrane helix</keyword>
<evidence type="ECO:0000313" key="13">
    <source>
        <dbReference type="EMBL" id="NOU51454.1"/>
    </source>
</evidence>
<dbReference type="InterPro" id="IPR003660">
    <property type="entry name" value="HAMP_dom"/>
</dbReference>
<dbReference type="SMART" id="SM00304">
    <property type="entry name" value="HAMP"/>
    <property type="match status" value="1"/>
</dbReference>
<dbReference type="EC" id="2.7.13.3" evidence="3"/>
<reference evidence="13 14" key="1">
    <citation type="submission" date="2020-04" db="EMBL/GenBank/DDBJ databases">
        <title>Pseudoalteromonas caenipelagi sp. nov., isolated from a tidal flat.</title>
        <authorList>
            <person name="Park S."/>
            <person name="Yoon J.-H."/>
        </authorList>
    </citation>
    <scope>NUCLEOTIDE SEQUENCE [LARGE SCALE GENOMIC DNA]</scope>
    <source>
        <strain evidence="13 14">JBTF-M23</strain>
    </source>
</reference>
<comment type="subcellular location">
    <subcellularLocation>
        <location evidence="2">Cell membrane</location>
        <topology evidence="2">Multi-pass membrane protein</topology>
    </subcellularLocation>
</comment>
<dbReference type="SMART" id="SM00387">
    <property type="entry name" value="HATPase_c"/>
    <property type="match status" value="1"/>
</dbReference>
<evidence type="ECO:0000259" key="11">
    <source>
        <dbReference type="PROSITE" id="PS50109"/>
    </source>
</evidence>
<dbReference type="SUPFAM" id="SSF47384">
    <property type="entry name" value="Homodimeric domain of signal transducing histidine kinase"/>
    <property type="match status" value="1"/>
</dbReference>
<dbReference type="CDD" id="cd00075">
    <property type="entry name" value="HATPase"/>
    <property type="match status" value="1"/>
</dbReference>
<evidence type="ECO:0000259" key="12">
    <source>
        <dbReference type="PROSITE" id="PS50885"/>
    </source>
</evidence>
<keyword evidence="6" id="KW-0808">Transferase</keyword>
<keyword evidence="10" id="KW-0812">Transmembrane</keyword>
<dbReference type="InterPro" id="IPR003661">
    <property type="entry name" value="HisK_dim/P_dom"/>
</dbReference>
<organism evidence="13 14">
    <name type="scientific">Pseudoalteromonas caenipelagi</name>
    <dbReference type="NCBI Taxonomy" id="2726988"/>
    <lineage>
        <taxon>Bacteria</taxon>
        <taxon>Pseudomonadati</taxon>
        <taxon>Pseudomonadota</taxon>
        <taxon>Gammaproteobacteria</taxon>
        <taxon>Alteromonadales</taxon>
        <taxon>Pseudoalteromonadaceae</taxon>
        <taxon>Pseudoalteromonas</taxon>
    </lineage>
</organism>
<dbReference type="PANTHER" id="PTHR44936:SF10">
    <property type="entry name" value="SENSOR PROTEIN RSTB"/>
    <property type="match status" value="1"/>
</dbReference>
<keyword evidence="8 13" id="KW-0418">Kinase</keyword>